<dbReference type="PANTHER" id="PTHR30213">
    <property type="entry name" value="INNER MEMBRANE PROTEIN YHJD"/>
    <property type="match status" value="1"/>
</dbReference>
<evidence type="ECO:0000256" key="5">
    <source>
        <dbReference type="ARBA" id="ARBA00023136"/>
    </source>
</evidence>
<dbReference type="Proteomes" id="UP001311730">
    <property type="component" value="Unassembled WGS sequence"/>
</dbReference>
<dbReference type="EMBL" id="JAYKBW010000002">
    <property type="protein sequence ID" value="MEB3074109.1"/>
    <property type="molecule type" value="Genomic_DNA"/>
</dbReference>
<evidence type="ECO:0000313" key="8">
    <source>
        <dbReference type="Proteomes" id="UP001311730"/>
    </source>
</evidence>
<comment type="caution">
    <text evidence="7">The sequence shown here is derived from an EMBL/GenBank/DDBJ whole genome shotgun (WGS) entry which is preliminary data.</text>
</comment>
<accession>A0ABU5Z641</accession>
<evidence type="ECO:0000256" key="2">
    <source>
        <dbReference type="ARBA" id="ARBA00022475"/>
    </source>
</evidence>
<organism evidence="7 8">
    <name type="scientific">Capnocytophaga gingivalis</name>
    <dbReference type="NCBI Taxonomy" id="1017"/>
    <lineage>
        <taxon>Bacteria</taxon>
        <taxon>Pseudomonadati</taxon>
        <taxon>Bacteroidota</taxon>
        <taxon>Flavobacteriia</taxon>
        <taxon>Flavobacteriales</taxon>
        <taxon>Flavobacteriaceae</taxon>
        <taxon>Capnocytophaga</taxon>
    </lineage>
</organism>
<dbReference type="PANTHER" id="PTHR30213:SF0">
    <property type="entry name" value="UPF0761 MEMBRANE PROTEIN YIHY"/>
    <property type="match status" value="1"/>
</dbReference>
<evidence type="ECO:0000256" key="4">
    <source>
        <dbReference type="ARBA" id="ARBA00022989"/>
    </source>
</evidence>
<feature type="transmembrane region" description="Helical" evidence="6">
    <location>
        <begin position="236"/>
        <end position="256"/>
    </location>
</feature>
<dbReference type="Pfam" id="PF03631">
    <property type="entry name" value="Virul_fac_BrkB"/>
    <property type="match status" value="1"/>
</dbReference>
<dbReference type="InterPro" id="IPR017039">
    <property type="entry name" value="Virul_fac_BrkB"/>
</dbReference>
<feature type="transmembrane region" description="Helical" evidence="6">
    <location>
        <begin position="268"/>
        <end position="290"/>
    </location>
</feature>
<dbReference type="PIRSF" id="PIRSF035875">
    <property type="entry name" value="RNase_BN"/>
    <property type="match status" value="1"/>
</dbReference>
<name>A0ABU5Z641_9FLAO</name>
<evidence type="ECO:0000256" key="6">
    <source>
        <dbReference type="SAM" id="Phobius"/>
    </source>
</evidence>
<feature type="transmembrane region" description="Helical" evidence="6">
    <location>
        <begin position="118"/>
        <end position="140"/>
    </location>
</feature>
<protein>
    <submittedName>
        <fullName evidence="7">YihY/virulence factor BrkB family protein</fullName>
    </submittedName>
</protein>
<evidence type="ECO:0000256" key="1">
    <source>
        <dbReference type="ARBA" id="ARBA00004651"/>
    </source>
</evidence>
<sequence length="310" mass="35714">MDKETKVLIDRIPLLNKLIAFLKRIPLGKGQQFSLYDLLELYTIGIVRGALTYRASAISYSFFVAIFPFLLVVLNLIPYIPIDDFQQDFWVFLDNLLPPGTHRFFEDIFMDIAGKKRAGLLSTVFVLSIFLTTNGINAVFGGFENSYHVKNTRGVLRQYFISMGVAMLLVVLILFSVILWLAFEYIKGMRIFEFFEGDLYFFPLIKRIFFIFITYLSVSILFHFGSTEKGMRFFSAGSFLTLVLFILTTYGFGIYIEHFAQYNQLYGSIGALLIFLLYIWLNATILLLGFELNASLLRLKSSKKVEDKNE</sequence>
<keyword evidence="2" id="KW-1003">Cell membrane</keyword>
<feature type="transmembrane region" description="Helical" evidence="6">
    <location>
        <begin position="57"/>
        <end position="77"/>
    </location>
</feature>
<gene>
    <name evidence="7" type="ORF">VJJ08_02195</name>
</gene>
<feature type="transmembrane region" description="Helical" evidence="6">
    <location>
        <begin position="160"/>
        <end position="183"/>
    </location>
</feature>
<reference evidence="7 8" key="1">
    <citation type="submission" date="2023-12" db="EMBL/GenBank/DDBJ databases">
        <title>Genomic sequences of Capnocytophaga and Parvimonas strains.</title>
        <authorList>
            <person name="Watt R.M."/>
            <person name="Wang M."/>
            <person name="Yang T."/>
            <person name="Tong W.M."/>
        </authorList>
    </citation>
    <scope>NUCLEOTIDE SEQUENCE [LARGE SCALE GENOMIC DNA]</scope>
    <source>
        <strain evidence="7 8">CCUG 13096</strain>
    </source>
</reference>
<keyword evidence="8" id="KW-1185">Reference proteome</keyword>
<keyword evidence="3 6" id="KW-0812">Transmembrane</keyword>
<evidence type="ECO:0000313" key="7">
    <source>
        <dbReference type="EMBL" id="MEB3074109.1"/>
    </source>
</evidence>
<comment type="subcellular location">
    <subcellularLocation>
        <location evidence="1">Cell membrane</location>
        <topology evidence="1">Multi-pass membrane protein</topology>
    </subcellularLocation>
</comment>
<keyword evidence="4 6" id="KW-1133">Transmembrane helix</keyword>
<feature type="transmembrane region" description="Helical" evidence="6">
    <location>
        <begin position="204"/>
        <end position="224"/>
    </location>
</feature>
<keyword evidence="5 6" id="KW-0472">Membrane</keyword>
<dbReference type="RefSeq" id="WP_323982567.1">
    <property type="nucleotide sequence ID" value="NZ_JAYKBW010000002.1"/>
</dbReference>
<evidence type="ECO:0000256" key="3">
    <source>
        <dbReference type="ARBA" id="ARBA00022692"/>
    </source>
</evidence>
<proteinExistence type="predicted"/>